<dbReference type="PROSITE" id="PS00041">
    <property type="entry name" value="HTH_ARAC_FAMILY_1"/>
    <property type="match status" value="1"/>
</dbReference>
<keyword evidence="8" id="KW-0812">Transmembrane</keyword>
<dbReference type="Pfam" id="PF12833">
    <property type="entry name" value="HTH_18"/>
    <property type="match status" value="1"/>
</dbReference>
<keyword evidence="4" id="KW-0805">Transcription regulation</keyword>
<gene>
    <name evidence="12" type="ORF">GCM10022210_07950</name>
</gene>
<evidence type="ECO:0000256" key="1">
    <source>
        <dbReference type="ARBA" id="ARBA00000085"/>
    </source>
</evidence>
<dbReference type="InterPro" id="IPR018060">
    <property type="entry name" value="HTH_AraC"/>
</dbReference>
<dbReference type="InterPro" id="IPR001789">
    <property type="entry name" value="Sig_transdc_resp-reg_receiver"/>
</dbReference>
<dbReference type="SUPFAM" id="SSF46689">
    <property type="entry name" value="Homeodomain-like"/>
    <property type="match status" value="1"/>
</dbReference>
<dbReference type="InterPro" id="IPR004358">
    <property type="entry name" value="Sig_transdc_His_kin-like_C"/>
</dbReference>
<comment type="catalytic activity">
    <reaction evidence="1">
        <text>ATP + protein L-histidine = ADP + protein N-phospho-L-histidine.</text>
        <dbReference type="EC" id="2.7.13.3"/>
    </reaction>
</comment>
<dbReference type="InterPro" id="IPR009057">
    <property type="entry name" value="Homeodomain-like_sf"/>
</dbReference>
<dbReference type="Pfam" id="PF07494">
    <property type="entry name" value="Reg_prop"/>
    <property type="match status" value="6"/>
</dbReference>
<dbReference type="SMART" id="SM00387">
    <property type="entry name" value="HATPase_c"/>
    <property type="match status" value="1"/>
</dbReference>
<dbReference type="PROSITE" id="PS50231">
    <property type="entry name" value="RICIN_B_LECTIN"/>
    <property type="match status" value="1"/>
</dbReference>
<evidence type="ECO:0000259" key="10">
    <source>
        <dbReference type="PROSITE" id="PS50109"/>
    </source>
</evidence>
<dbReference type="InterPro" id="IPR011123">
    <property type="entry name" value="Y_Y_Y"/>
</dbReference>
<keyword evidence="5" id="KW-0238">DNA-binding</keyword>
<feature type="transmembrane region" description="Helical" evidence="8">
    <location>
        <begin position="764"/>
        <end position="784"/>
    </location>
</feature>
<evidence type="ECO:0000259" key="11">
    <source>
        <dbReference type="PROSITE" id="PS50110"/>
    </source>
</evidence>
<dbReference type="InterPro" id="IPR003594">
    <property type="entry name" value="HATPase_dom"/>
</dbReference>
<dbReference type="SUPFAM" id="SSF55874">
    <property type="entry name" value="ATPase domain of HSP90 chaperone/DNA topoisomerase II/histidine kinase"/>
    <property type="match status" value="1"/>
</dbReference>
<organism evidence="12 13">
    <name type="scientific">Mucilaginibacter dorajii</name>
    <dbReference type="NCBI Taxonomy" id="692994"/>
    <lineage>
        <taxon>Bacteria</taxon>
        <taxon>Pseudomonadati</taxon>
        <taxon>Bacteroidota</taxon>
        <taxon>Sphingobacteriia</taxon>
        <taxon>Sphingobacteriales</taxon>
        <taxon>Sphingobacteriaceae</taxon>
        <taxon>Mucilaginibacter</taxon>
    </lineage>
</organism>
<feature type="domain" description="Histidine kinase" evidence="10">
    <location>
        <begin position="811"/>
        <end position="1028"/>
    </location>
</feature>
<dbReference type="Gene3D" id="3.40.50.2300">
    <property type="match status" value="1"/>
</dbReference>
<accession>A0ABP7PAK8</accession>
<dbReference type="InterPro" id="IPR018062">
    <property type="entry name" value="HTH_AraC-typ_CS"/>
</dbReference>
<protein>
    <recommendedName>
        <fullName evidence="2">histidine kinase</fullName>
        <ecNumber evidence="2">2.7.13.3</ecNumber>
    </recommendedName>
</protein>
<evidence type="ECO:0000259" key="9">
    <source>
        <dbReference type="PROSITE" id="PS01124"/>
    </source>
</evidence>
<dbReference type="InterPro" id="IPR011110">
    <property type="entry name" value="Reg_prop"/>
</dbReference>
<evidence type="ECO:0000256" key="8">
    <source>
        <dbReference type="SAM" id="Phobius"/>
    </source>
</evidence>
<keyword evidence="8" id="KW-0472">Membrane</keyword>
<dbReference type="InterPro" id="IPR013783">
    <property type="entry name" value="Ig-like_fold"/>
</dbReference>
<feature type="domain" description="Response regulatory" evidence="11">
    <location>
        <begin position="1085"/>
        <end position="1200"/>
    </location>
</feature>
<dbReference type="InterPro" id="IPR015943">
    <property type="entry name" value="WD40/YVTN_repeat-like_dom_sf"/>
</dbReference>
<evidence type="ECO:0000313" key="13">
    <source>
        <dbReference type="Proteomes" id="UP001500742"/>
    </source>
</evidence>
<dbReference type="Gene3D" id="1.10.287.130">
    <property type="match status" value="1"/>
</dbReference>
<evidence type="ECO:0000256" key="7">
    <source>
        <dbReference type="PROSITE-ProRule" id="PRU00169"/>
    </source>
</evidence>
<dbReference type="CDD" id="cd00082">
    <property type="entry name" value="HisKA"/>
    <property type="match status" value="1"/>
</dbReference>
<dbReference type="Gene3D" id="3.30.565.10">
    <property type="entry name" value="Histidine kinase-like ATPase, C-terminal domain"/>
    <property type="match status" value="1"/>
</dbReference>
<keyword evidence="3 7" id="KW-0597">Phosphoprotein</keyword>
<dbReference type="SMART" id="SM00342">
    <property type="entry name" value="HTH_ARAC"/>
    <property type="match status" value="1"/>
</dbReference>
<dbReference type="InterPro" id="IPR011006">
    <property type="entry name" value="CheY-like_superfamily"/>
</dbReference>
<keyword evidence="13" id="KW-1185">Reference proteome</keyword>
<dbReference type="Proteomes" id="UP001500742">
    <property type="component" value="Unassembled WGS sequence"/>
</dbReference>
<evidence type="ECO:0000256" key="6">
    <source>
        <dbReference type="ARBA" id="ARBA00023163"/>
    </source>
</evidence>
<dbReference type="PROSITE" id="PS50109">
    <property type="entry name" value="HIS_KIN"/>
    <property type="match status" value="1"/>
</dbReference>
<name>A0ABP7PAK8_9SPHI</name>
<evidence type="ECO:0000256" key="5">
    <source>
        <dbReference type="ARBA" id="ARBA00023125"/>
    </source>
</evidence>
<feature type="modified residue" description="4-aspartylphosphate" evidence="7">
    <location>
        <position position="1133"/>
    </location>
</feature>
<evidence type="ECO:0000256" key="4">
    <source>
        <dbReference type="ARBA" id="ARBA00023015"/>
    </source>
</evidence>
<proteinExistence type="predicted"/>
<dbReference type="EMBL" id="BAAAZC010000006">
    <property type="protein sequence ID" value="GAA3962442.1"/>
    <property type="molecule type" value="Genomic_DNA"/>
</dbReference>
<evidence type="ECO:0000313" key="12">
    <source>
        <dbReference type="EMBL" id="GAA3962442.1"/>
    </source>
</evidence>
<dbReference type="PROSITE" id="PS01124">
    <property type="entry name" value="HTH_ARAC_FAMILY_2"/>
    <property type="match status" value="1"/>
</dbReference>
<dbReference type="SUPFAM" id="SSF52172">
    <property type="entry name" value="CheY-like"/>
    <property type="match status" value="1"/>
</dbReference>
<comment type="caution">
    <text evidence="12">The sequence shown here is derived from an EMBL/GenBank/DDBJ whole genome shotgun (WGS) entry which is preliminary data.</text>
</comment>
<dbReference type="SMART" id="SM00388">
    <property type="entry name" value="HisKA"/>
    <property type="match status" value="1"/>
</dbReference>
<dbReference type="EC" id="2.7.13.3" evidence="2"/>
<dbReference type="PROSITE" id="PS50110">
    <property type="entry name" value="RESPONSE_REGULATORY"/>
    <property type="match status" value="1"/>
</dbReference>
<dbReference type="InterPro" id="IPR036890">
    <property type="entry name" value="HATPase_C_sf"/>
</dbReference>
<dbReference type="Pfam" id="PF02518">
    <property type="entry name" value="HATPase_c"/>
    <property type="match status" value="1"/>
</dbReference>
<evidence type="ECO:0000256" key="3">
    <source>
        <dbReference type="ARBA" id="ARBA00022553"/>
    </source>
</evidence>
<dbReference type="Pfam" id="PF00512">
    <property type="entry name" value="HisKA"/>
    <property type="match status" value="1"/>
</dbReference>
<keyword evidence="8" id="KW-1133">Transmembrane helix</keyword>
<dbReference type="SUPFAM" id="SSF63829">
    <property type="entry name" value="Calcium-dependent phosphotriesterase"/>
    <property type="match status" value="3"/>
</dbReference>
<dbReference type="PANTHER" id="PTHR43547:SF2">
    <property type="entry name" value="HYBRID SIGNAL TRANSDUCTION HISTIDINE KINASE C"/>
    <property type="match status" value="1"/>
</dbReference>
<evidence type="ECO:0000256" key="2">
    <source>
        <dbReference type="ARBA" id="ARBA00012438"/>
    </source>
</evidence>
<dbReference type="InterPro" id="IPR003661">
    <property type="entry name" value="HisK_dim/P_dom"/>
</dbReference>
<sequence length="1353" mass="154565">MAECQPLSYIGIDQGLSNNSVRCIYQDHKGFLWFGTYDGLNRYDGYSFKIFRNKFKDTGSLINNYIFSIAEDEQSNMWIGTHGGVSVYNNLSGKFSTVSYISRYSNQSKQITVGVRVIKPDQKGNMLLGTLGIGLLFKDKSVQSAVEIPISNGKTQLWDYDVQAIKQDSKGRIWVFIPQVGLCMLSNDHSKLIIVSSSVRNAYCIEPDRDGNVWIGTGEGLFFYQDKLRITTKVLDQGKGKLTFSKVSDMILDNRGQLWMTINGGGINIYNTLNQKVSYLRTENGNSSLSNDAAYTIYQDKDNRFWIGILNGGVNVIDPQKGRFKTLSHDPADQRSLPKRAMYALYEDVDDNLWIGTEGAGITVWNRKSNTYSQLKNETGNTSSLSDNFVTNIISDDEKNIWAGTFFNGVNRYNRSTHAFERYQCINPLSNTENKVVSTMCQGQDKHIWVGTLKGDGINGALYTFDKKKNRFIAFDTSLSDLWSLTPDDEGRLWAGTLTQLVQIDRKNKKHRFFELGYYVRNIYEDGKHNFWIGTEGGGLVLFDRAKSAIVARYTTEDGLCNNSVLNILEDKNGDLWLSTFNGLSKFNPRTKTFKNYYKSDGLQSNQFHYNSKAVLRTGELVFGGIEGINIFDPEKVTDINTTPKLVLSGITVNNLALEKNADWVRNISGDVIKKIEVPYDKAVFAFDFTALEYTAPDKIKYAYYMEGWDHGWTYSEHVRSANYTHLDEGNYTFRVKCTNAEGRWMSEQISLSIHVLPPWYRAWWAYGLYLMGIGGAIYGYLFYQKKQTQLRYEVKFVKELNEKKIAFFTNISHELRTPLTLIVNPIKDLLHSNGTNIDLIDISAVYRNSRRLLSLVDQLLLFRSSEKEVADLNPAVLNLKDVCYEVFLCFNNQVKAKKIDYQFLCHDNNIKVYADREKLEIVLFNLLSNAIKYTPDYGSISIRVDKGDEFIEILVKDTGYGIAEDTGEKLFEKFYRLNQDTDKIKESGFGIGLFLAKTYLELHHGKLSYTSVLGKGTTFKICLPKISAHLFNDTQKEQEDQSKITYPLIQELITEPIEMGDSYLMSSTAHIDGIMNDVVNKKPVILLIDDDVEVRRYIRQLLQDEFIIHEAGNTEAGFKNVLECEPDIIVCDVVMNGVNGVEFCSKMKESPSFSHIPIILLTGSSSPEIKLKGIECGADDYITKPFESDLLIARIKSMLKGRSTLKNYFFNEITLKNNSLKIPAEYSEFLARCICIIESHLEDESFSLKAFTDEIGMSRSKLFRKIKSISGLSSTEFIRYIRLRKGAELMIQTDLQIKEIAFKIGFQDIKYFREQFNRLFEMNPSDFIRKYRKTFINKDNLNTSISYSRNKH</sequence>
<dbReference type="PRINTS" id="PR00344">
    <property type="entry name" value="BCTRLSENSOR"/>
</dbReference>
<dbReference type="CDD" id="cd00156">
    <property type="entry name" value="REC"/>
    <property type="match status" value="1"/>
</dbReference>
<dbReference type="RefSeq" id="WP_259091797.1">
    <property type="nucleotide sequence ID" value="NZ_BAAAZC010000006.1"/>
</dbReference>
<keyword evidence="6" id="KW-0804">Transcription</keyword>
<dbReference type="SUPFAM" id="SSF47384">
    <property type="entry name" value="Homodimeric domain of signal transducing histidine kinase"/>
    <property type="match status" value="1"/>
</dbReference>
<feature type="domain" description="HTH araC/xylS-type" evidence="9">
    <location>
        <begin position="1232"/>
        <end position="1331"/>
    </location>
</feature>
<dbReference type="Pfam" id="PF07495">
    <property type="entry name" value="Y_Y_Y"/>
    <property type="match status" value="1"/>
</dbReference>
<dbReference type="InterPro" id="IPR036097">
    <property type="entry name" value="HisK_dim/P_sf"/>
</dbReference>
<dbReference type="Gene3D" id="2.60.40.10">
    <property type="entry name" value="Immunoglobulins"/>
    <property type="match status" value="1"/>
</dbReference>
<dbReference type="Gene3D" id="1.10.10.60">
    <property type="entry name" value="Homeodomain-like"/>
    <property type="match status" value="1"/>
</dbReference>
<dbReference type="InterPro" id="IPR005467">
    <property type="entry name" value="His_kinase_dom"/>
</dbReference>
<dbReference type="PANTHER" id="PTHR43547">
    <property type="entry name" value="TWO-COMPONENT HISTIDINE KINASE"/>
    <property type="match status" value="1"/>
</dbReference>
<dbReference type="Pfam" id="PF00072">
    <property type="entry name" value="Response_reg"/>
    <property type="match status" value="1"/>
</dbReference>
<dbReference type="Gene3D" id="2.130.10.10">
    <property type="entry name" value="YVTN repeat-like/Quinoprotein amine dehydrogenase"/>
    <property type="match status" value="2"/>
</dbReference>
<reference evidence="13" key="1">
    <citation type="journal article" date="2019" name="Int. J. Syst. Evol. Microbiol.">
        <title>The Global Catalogue of Microorganisms (GCM) 10K type strain sequencing project: providing services to taxonomists for standard genome sequencing and annotation.</title>
        <authorList>
            <consortium name="The Broad Institute Genomics Platform"/>
            <consortium name="The Broad Institute Genome Sequencing Center for Infectious Disease"/>
            <person name="Wu L."/>
            <person name="Ma J."/>
        </authorList>
    </citation>
    <scope>NUCLEOTIDE SEQUENCE [LARGE SCALE GENOMIC DNA]</scope>
    <source>
        <strain evidence="13">JCM 16601</strain>
    </source>
</reference>
<dbReference type="SMART" id="SM00448">
    <property type="entry name" value="REC"/>
    <property type="match status" value="1"/>
</dbReference>